<evidence type="ECO:0000256" key="2">
    <source>
        <dbReference type="ARBA" id="ARBA00010617"/>
    </source>
</evidence>
<feature type="chain" id="PRO_5043762602" description="Flavonoid 3'-monooxygenase" evidence="10">
    <location>
        <begin position="32"/>
        <end position="518"/>
    </location>
</feature>
<keyword evidence="12" id="KW-1185">Reference proteome</keyword>
<keyword evidence="10" id="KW-0732">Signal</keyword>
<comment type="similarity">
    <text evidence="2 9">Belongs to the cytochrome P450 family.</text>
</comment>
<sequence length="518" mass="57988">MTTNSLTSVVLALPWLLAAIALLAKIHQTRKRKTPPGPRPWPIIGNLHLLSSLPHQSLHSLSQKYGDLMLLKFGSTPVLVASSPETAELFLKTHDAAFASRPATAAAAHTFNGSDLTWSPYGPWLRQGRKILLSELFTPRKLDSLEYIRVEERAALISGLYAAAATPVLLRDHLVSLTLSISMRVVSDNKLHVVKDGGGDETSKTTALMKKVSGLLDEWFLLSGVINVGDWVPWLSRFDLQGYVKRMRALSHEYEQFLDSVIEEHRAAAATKGGVDRKKRDLVDAFLELADAPNRDPEVALTRHRIMGLIHDVLGGGTDTSAAAVEWAFQELIRKPDVIEKANAEMDRVIGRGRWVEEKDFSQLPYNEAIIKETFRLHPLCTLLPPHCSMEDCSLDGYEAVKGTIALVNVWSIGRNPKYWYRAEEFLPERFLEKDIDTKRLDFSLLPFGSGRRKCPGYSLGMKIVRATLANLLHGFNWKLAGEMKPDDVSMEEVYGLTTHPKFPLSFIIEPRLPAHLY</sequence>
<accession>A0AAV0ETZ1</accession>
<keyword evidence="5 9" id="KW-0560">Oxidoreductase</keyword>
<keyword evidence="6 8" id="KW-0408">Iron</keyword>
<feature type="binding site" description="axial binding residue" evidence="8">
    <location>
        <position position="455"/>
    </location>
    <ligand>
        <name>heme</name>
        <dbReference type="ChEBI" id="CHEBI:30413"/>
    </ligand>
    <ligandPart>
        <name>Fe</name>
        <dbReference type="ChEBI" id="CHEBI:18248"/>
    </ligandPart>
</feature>
<dbReference type="PRINTS" id="PR00463">
    <property type="entry name" value="EP450I"/>
</dbReference>
<reference evidence="11" key="1">
    <citation type="submission" date="2022-07" db="EMBL/GenBank/DDBJ databases">
        <authorList>
            <person name="Macas J."/>
            <person name="Novak P."/>
            <person name="Neumann P."/>
        </authorList>
    </citation>
    <scope>NUCLEOTIDE SEQUENCE</scope>
</reference>
<name>A0AAV0ETZ1_9ASTE</name>
<evidence type="ECO:0000256" key="8">
    <source>
        <dbReference type="PIRSR" id="PIRSR602401-1"/>
    </source>
</evidence>
<evidence type="ECO:0000256" key="3">
    <source>
        <dbReference type="ARBA" id="ARBA00022617"/>
    </source>
</evidence>
<keyword evidence="4 8" id="KW-0479">Metal-binding</keyword>
<proteinExistence type="inferred from homology"/>
<dbReference type="GO" id="GO:0005506">
    <property type="term" value="F:iron ion binding"/>
    <property type="evidence" value="ECO:0007669"/>
    <property type="project" value="InterPro"/>
</dbReference>
<organism evidence="11 12">
    <name type="scientific">Cuscuta epithymum</name>
    <dbReference type="NCBI Taxonomy" id="186058"/>
    <lineage>
        <taxon>Eukaryota</taxon>
        <taxon>Viridiplantae</taxon>
        <taxon>Streptophyta</taxon>
        <taxon>Embryophyta</taxon>
        <taxon>Tracheophyta</taxon>
        <taxon>Spermatophyta</taxon>
        <taxon>Magnoliopsida</taxon>
        <taxon>eudicotyledons</taxon>
        <taxon>Gunneridae</taxon>
        <taxon>Pentapetalae</taxon>
        <taxon>asterids</taxon>
        <taxon>lamiids</taxon>
        <taxon>Solanales</taxon>
        <taxon>Convolvulaceae</taxon>
        <taxon>Cuscuteae</taxon>
        <taxon>Cuscuta</taxon>
        <taxon>Cuscuta subgen. Cuscuta</taxon>
    </lineage>
</organism>
<evidence type="ECO:0000313" key="11">
    <source>
        <dbReference type="EMBL" id="CAH9126695.1"/>
    </source>
</evidence>
<evidence type="ECO:0000256" key="1">
    <source>
        <dbReference type="ARBA" id="ARBA00001971"/>
    </source>
</evidence>
<dbReference type="InterPro" id="IPR002401">
    <property type="entry name" value="Cyt_P450_E_grp-I"/>
</dbReference>
<gene>
    <name evidence="11" type="ORF">CEPIT_LOCUS27738</name>
</gene>
<dbReference type="GO" id="GO:0016705">
    <property type="term" value="F:oxidoreductase activity, acting on paired donors, with incorporation or reduction of molecular oxygen"/>
    <property type="evidence" value="ECO:0007669"/>
    <property type="project" value="InterPro"/>
</dbReference>
<evidence type="ECO:0000256" key="4">
    <source>
        <dbReference type="ARBA" id="ARBA00022723"/>
    </source>
</evidence>
<comment type="cofactor">
    <cofactor evidence="1 8">
        <name>heme</name>
        <dbReference type="ChEBI" id="CHEBI:30413"/>
    </cofactor>
</comment>
<dbReference type="GO" id="GO:0020037">
    <property type="term" value="F:heme binding"/>
    <property type="evidence" value="ECO:0007669"/>
    <property type="project" value="InterPro"/>
</dbReference>
<feature type="signal peptide" evidence="10">
    <location>
        <begin position="1"/>
        <end position="31"/>
    </location>
</feature>
<dbReference type="Gene3D" id="1.10.630.10">
    <property type="entry name" value="Cytochrome P450"/>
    <property type="match status" value="1"/>
</dbReference>
<keyword evidence="3 8" id="KW-0349">Heme</keyword>
<evidence type="ECO:0000256" key="9">
    <source>
        <dbReference type="RuleBase" id="RU000461"/>
    </source>
</evidence>
<protein>
    <recommendedName>
        <fullName evidence="13">Flavonoid 3'-monooxygenase</fullName>
    </recommendedName>
</protein>
<comment type="caution">
    <text evidence="11">The sequence shown here is derived from an EMBL/GenBank/DDBJ whole genome shotgun (WGS) entry which is preliminary data.</text>
</comment>
<dbReference type="PRINTS" id="PR00385">
    <property type="entry name" value="P450"/>
</dbReference>
<dbReference type="PROSITE" id="PS00086">
    <property type="entry name" value="CYTOCHROME_P450"/>
    <property type="match status" value="1"/>
</dbReference>
<evidence type="ECO:0000256" key="7">
    <source>
        <dbReference type="ARBA" id="ARBA00023033"/>
    </source>
</evidence>
<dbReference type="FunFam" id="1.10.630.10:FF:000126">
    <property type="entry name" value="Predicted protein"/>
    <property type="match status" value="1"/>
</dbReference>
<dbReference type="PANTHER" id="PTHR47944">
    <property type="entry name" value="CYTOCHROME P450 98A9"/>
    <property type="match status" value="1"/>
</dbReference>
<evidence type="ECO:0000256" key="6">
    <source>
        <dbReference type="ARBA" id="ARBA00023004"/>
    </source>
</evidence>
<evidence type="ECO:0000313" key="12">
    <source>
        <dbReference type="Proteomes" id="UP001152523"/>
    </source>
</evidence>
<dbReference type="EMBL" id="CAMAPF010000944">
    <property type="protein sequence ID" value="CAH9126695.1"/>
    <property type="molecule type" value="Genomic_DNA"/>
</dbReference>
<evidence type="ECO:0000256" key="5">
    <source>
        <dbReference type="ARBA" id="ARBA00023002"/>
    </source>
</evidence>
<keyword evidence="7 9" id="KW-0503">Monooxygenase</keyword>
<dbReference type="AlphaFoldDB" id="A0AAV0ETZ1"/>
<dbReference type="InterPro" id="IPR036396">
    <property type="entry name" value="Cyt_P450_sf"/>
</dbReference>
<dbReference type="InterPro" id="IPR001128">
    <property type="entry name" value="Cyt_P450"/>
</dbReference>
<dbReference type="Pfam" id="PF00067">
    <property type="entry name" value="p450"/>
    <property type="match status" value="1"/>
</dbReference>
<dbReference type="PANTHER" id="PTHR47944:SF5">
    <property type="entry name" value="CYTOCHROME P450 71A1-LIKE"/>
    <property type="match status" value="1"/>
</dbReference>
<dbReference type="SUPFAM" id="SSF48264">
    <property type="entry name" value="Cytochrome P450"/>
    <property type="match status" value="1"/>
</dbReference>
<dbReference type="GO" id="GO:0004497">
    <property type="term" value="F:monooxygenase activity"/>
    <property type="evidence" value="ECO:0007669"/>
    <property type="project" value="UniProtKB-KW"/>
</dbReference>
<dbReference type="CDD" id="cd20618">
    <property type="entry name" value="CYP71_clan"/>
    <property type="match status" value="1"/>
</dbReference>
<evidence type="ECO:0000256" key="10">
    <source>
        <dbReference type="SAM" id="SignalP"/>
    </source>
</evidence>
<dbReference type="InterPro" id="IPR017972">
    <property type="entry name" value="Cyt_P450_CS"/>
</dbReference>
<evidence type="ECO:0008006" key="13">
    <source>
        <dbReference type="Google" id="ProtNLM"/>
    </source>
</evidence>
<dbReference type="Proteomes" id="UP001152523">
    <property type="component" value="Unassembled WGS sequence"/>
</dbReference>